<dbReference type="PROSITE" id="PS50089">
    <property type="entry name" value="ZF_RING_2"/>
    <property type="match status" value="1"/>
</dbReference>
<feature type="compositionally biased region" description="Polar residues" evidence="9">
    <location>
        <begin position="465"/>
        <end position="477"/>
    </location>
</feature>
<dbReference type="InterPro" id="IPR017907">
    <property type="entry name" value="Znf_RING_CS"/>
</dbReference>
<evidence type="ECO:0000256" key="3">
    <source>
        <dbReference type="ARBA" id="ARBA00022723"/>
    </source>
</evidence>
<dbReference type="SMART" id="SM00184">
    <property type="entry name" value="RING"/>
    <property type="match status" value="1"/>
</dbReference>
<dbReference type="GO" id="GO:0016020">
    <property type="term" value="C:membrane"/>
    <property type="evidence" value="ECO:0007669"/>
    <property type="project" value="UniProtKB-SubCell"/>
</dbReference>
<keyword evidence="14" id="KW-1185">Reference proteome</keyword>
<evidence type="ECO:0000256" key="11">
    <source>
        <dbReference type="SAM" id="SignalP"/>
    </source>
</evidence>
<feature type="compositionally biased region" description="Basic and acidic residues" evidence="9">
    <location>
        <begin position="479"/>
        <end position="520"/>
    </location>
</feature>
<keyword evidence="5" id="KW-0862">Zinc</keyword>
<dbReference type="SUPFAM" id="SSF57850">
    <property type="entry name" value="RING/U-box"/>
    <property type="match status" value="1"/>
</dbReference>
<evidence type="ECO:0000256" key="10">
    <source>
        <dbReference type="SAM" id="Phobius"/>
    </source>
</evidence>
<dbReference type="STRING" id="13706.A0A1X2HDF5"/>
<feature type="compositionally biased region" description="Low complexity" evidence="9">
    <location>
        <begin position="422"/>
        <end position="460"/>
    </location>
</feature>
<sequence length="520" mass="56818">MLLLLIVSLLFFSKALCQSLQNPAIWQAPRLYNVSDPADTGISVEQESRIAMSQDFQTIRAGHDTESPMRRLLFDFSYSCESTNTSFESLQEGNLDNLQYVSIQNLPKIALIQRGYCNWSEKIRVASNISTAHNLNMSAIILFDNDTHGQQIDVSVQPAGSVSAAPSYANQLPAERNVSTMQDNDIDGTTAGTPPVYFVPNSYGKSLHSLITNATAPNAKQFWQITVLLSASWVSKDDNDGLAVSRGYLSYIIALAAIFLIALFAGVIFLRWWRVRQLREQMEYEAQVAAHAYNMQQRNRQVKPLPVDIVNALPIMKYKADAVKNGNCAICLEDYEEDVNEVRVLGCGHGFCVLCIDPWLTQKSTICPICKWDCMPPELREEPNEDCAATSSTSDHVVVNTEPQSIPLHSASSHQVTGPIVASTQPTTTSTSAADAPTHSYSHASSSAASASSSASSSSACNDKAPTSNASEATLQAANKEKDQSEKDHPTDDESRKGSPKDEERDEPSNNEKGQHASSS</sequence>
<keyword evidence="6 10" id="KW-1133">Transmembrane helix</keyword>
<dbReference type="OrthoDB" id="8062037at2759"/>
<proteinExistence type="predicted"/>
<keyword evidence="7 10" id="KW-0472">Membrane</keyword>
<accession>A0A1X2HDF5</accession>
<keyword evidence="3" id="KW-0479">Metal-binding</keyword>
<dbReference type="PANTHER" id="PTHR47168:SF1">
    <property type="entry name" value="OS02G0798600 PROTEIN"/>
    <property type="match status" value="1"/>
</dbReference>
<evidence type="ECO:0000313" key="14">
    <source>
        <dbReference type="Proteomes" id="UP000242180"/>
    </source>
</evidence>
<dbReference type="InterPro" id="IPR001841">
    <property type="entry name" value="Znf_RING"/>
</dbReference>
<dbReference type="InParanoid" id="A0A1X2HDF5"/>
<dbReference type="PROSITE" id="PS00518">
    <property type="entry name" value="ZF_RING_1"/>
    <property type="match status" value="1"/>
</dbReference>
<gene>
    <name evidence="13" type="ORF">BCR43DRAFT_515155</name>
</gene>
<organism evidence="13 14">
    <name type="scientific">Syncephalastrum racemosum</name>
    <name type="common">Filamentous fungus</name>
    <dbReference type="NCBI Taxonomy" id="13706"/>
    <lineage>
        <taxon>Eukaryota</taxon>
        <taxon>Fungi</taxon>
        <taxon>Fungi incertae sedis</taxon>
        <taxon>Mucoromycota</taxon>
        <taxon>Mucoromycotina</taxon>
        <taxon>Mucoromycetes</taxon>
        <taxon>Mucorales</taxon>
        <taxon>Syncephalastraceae</taxon>
        <taxon>Syncephalastrum</taxon>
    </lineage>
</organism>
<evidence type="ECO:0000256" key="9">
    <source>
        <dbReference type="SAM" id="MobiDB-lite"/>
    </source>
</evidence>
<dbReference type="GO" id="GO:0008270">
    <property type="term" value="F:zinc ion binding"/>
    <property type="evidence" value="ECO:0007669"/>
    <property type="project" value="UniProtKB-KW"/>
</dbReference>
<comment type="caution">
    <text evidence="13">The sequence shown here is derived from an EMBL/GenBank/DDBJ whole genome shotgun (WGS) entry which is preliminary data.</text>
</comment>
<dbReference type="EMBL" id="MCGN01000005">
    <property type="protein sequence ID" value="ORY96792.1"/>
    <property type="molecule type" value="Genomic_DNA"/>
</dbReference>
<dbReference type="AlphaFoldDB" id="A0A1X2HDF5"/>
<keyword evidence="11" id="KW-0732">Signal</keyword>
<reference evidence="13 14" key="1">
    <citation type="submission" date="2016-07" db="EMBL/GenBank/DDBJ databases">
        <title>Pervasive Adenine N6-methylation of Active Genes in Fungi.</title>
        <authorList>
            <consortium name="DOE Joint Genome Institute"/>
            <person name="Mondo S.J."/>
            <person name="Dannebaum R.O."/>
            <person name="Kuo R.C."/>
            <person name="Labutti K."/>
            <person name="Haridas S."/>
            <person name="Kuo A."/>
            <person name="Salamov A."/>
            <person name="Ahrendt S.R."/>
            <person name="Lipzen A."/>
            <person name="Sullivan W."/>
            <person name="Andreopoulos W.B."/>
            <person name="Clum A."/>
            <person name="Lindquist E."/>
            <person name="Daum C."/>
            <person name="Ramamoorthy G.K."/>
            <person name="Gryganskyi A."/>
            <person name="Culley D."/>
            <person name="Magnuson J.K."/>
            <person name="James T.Y."/>
            <person name="O'Malley M.A."/>
            <person name="Stajich J.E."/>
            <person name="Spatafora J.W."/>
            <person name="Visel A."/>
            <person name="Grigoriev I.V."/>
        </authorList>
    </citation>
    <scope>NUCLEOTIDE SEQUENCE [LARGE SCALE GENOMIC DNA]</scope>
    <source>
        <strain evidence="13 14">NRRL 2496</strain>
    </source>
</reference>
<evidence type="ECO:0000256" key="2">
    <source>
        <dbReference type="ARBA" id="ARBA00022692"/>
    </source>
</evidence>
<dbReference type="Proteomes" id="UP000242180">
    <property type="component" value="Unassembled WGS sequence"/>
</dbReference>
<dbReference type="InterPro" id="IPR051653">
    <property type="entry name" value="E3_ligase_sorting_rcpt"/>
</dbReference>
<dbReference type="InterPro" id="IPR013083">
    <property type="entry name" value="Znf_RING/FYVE/PHD"/>
</dbReference>
<evidence type="ECO:0000259" key="12">
    <source>
        <dbReference type="PROSITE" id="PS50089"/>
    </source>
</evidence>
<evidence type="ECO:0000256" key="8">
    <source>
        <dbReference type="PROSITE-ProRule" id="PRU00175"/>
    </source>
</evidence>
<feature type="signal peptide" evidence="11">
    <location>
        <begin position="1"/>
        <end position="17"/>
    </location>
</feature>
<name>A0A1X2HDF5_SYNRA</name>
<dbReference type="PANTHER" id="PTHR47168">
    <property type="entry name" value="RING ZINC FINGER DOMAIN SUPERFAMILY PROTEIN-RELATED"/>
    <property type="match status" value="1"/>
</dbReference>
<dbReference type="Gene3D" id="3.30.40.10">
    <property type="entry name" value="Zinc/RING finger domain, C3HC4 (zinc finger)"/>
    <property type="match status" value="1"/>
</dbReference>
<dbReference type="Gene3D" id="3.50.30.30">
    <property type="match status" value="1"/>
</dbReference>
<dbReference type="CDD" id="cd16454">
    <property type="entry name" value="RING-H2_PA-TM-RING"/>
    <property type="match status" value="1"/>
</dbReference>
<feature type="domain" description="RING-type" evidence="12">
    <location>
        <begin position="328"/>
        <end position="371"/>
    </location>
</feature>
<feature type="region of interest" description="Disordered" evidence="9">
    <location>
        <begin position="409"/>
        <end position="520"/>
    </location>
</feature>
<evidence type="ECO:0000256" key="4">
    <source>
        <dbReference type="ARBA" id="ARBA00022771"/>
    </source>
</evidence>
<feature type="transmembrane region" description="Helical" evidence="10">
    <location>
        <begin position="248"/>
        <end position="273"/>
    </location>
</feature>
<dbReference type="Pfam" id="PF13639">
    <property type="entry name" value="zf-RING_2"/>
    <property type="match status" value="1"/>
</dbReference>
<evidence type="ECO:0000256" key="7">
    <source>
        <dbReference type="ARBA" id="ARBA00023136"/>
    </source>
</evidence>
<protein>
    <recommendedName>
        <fullName evidence="12">RING-type domain-containing protein</fullName>
    </recommendedName>
</protein>
<evidence type="ECO:0000313" key="13">
    <source>
        <dbReference type="EMBL" id="ORY96792.1"/>
    </source>
</evidence>
<feature type="chain" id="PRO_5013389895" description="RING-type domain-containing protein" evidence="11">
    <location>
        <begin position="18"/>
        <end position="520"/>
    </location>
</feature>
<evidence type="ECO:0000256" key="6">
    <source>
        <dbReference type="ARBA" id="ARBA00022989"/>
    </source>
</evidence>
<keyword evidence="2 10" id="KW-0812">Transmembrane</keyword>
<evidence type="ECO:0000256" key="5">
    <source>
        <dbReference type="ARBA" id="ARBA00022833"/>
    </source>
</evidence>
<evidence type="ECO:0000256" key="1">
    <source>
        <dbReference type="ARBA" id="ARBA00004167"/>
    </source>
</evidence>
<keyword evidence="4 8" id="KW-0863">Zinc-finger</keyword>
<dbReference type="OMA" id="WWRIRRM"/>
<comment type="subcellular location">
    <subcellularLocation>
        <location evidence="1">Membrane</location>
        <topology evidence="1">Single-pass membrane protein</topology>
    </subcellularLocation>
</comment>